<proteinExistence type="predicted"/>
<reference evidence="2" key="1">
    <citation type="submission" date="2023-04" db="EMBL/GenBank/DDBJ databases">
        <title>Phytophthora fragariaefolia NBRC 109709.</title>
        <authorList>
            <person name="Ichikawa N."/>
            <person name="Sato H."/>
            <person name="Tonouchi N."/>
        </authorList>
    </citation>
    <scope>NUCLEOTIDE SEQUENCE</scope>
    <source>
        <strain evidence="2">NBRC 109709</strain>
    </source>
</reference>
<comment type="caution">
    <text evidence="2">The sequence shown here is derived from an EMBL/GenBank/DDBJ whole genome shotgun (WGS) entry which is preliminary data.</text>
</comment>
<feature type="compositionally biased region" description="Polar residues" evidence="1">
    <location>
        <begin position="135"/>
        <end position="148"/>
    </location>
</feature>
<organism evidence="2 3">
    <name type="scientific">Phytophthora fragariaefolia</name>
    <dbReference type="NCBI Taxonomy" id="1490495"/>
    <lineage>
        <taxon>Eukaryota</taxon>
        <taxon>Sar</taxon>
        <taxon>Stramenopiles</taxon>
        <taxon>Oomycota</taxon>
        <taxon>Peronosporomycetes</taxon>
        <taxon>Peronosporales</taxon>
        <taxon>Peronosporaceae</taxon>
        <taxon>Phytophthora</taxon>
    </lineage>
</organism>
<feature type="compositionally biased region" description="Low complexity" evidence="1">
    <location>
        <begin position="16"/>
        <end position="25"/>
    </location>
</feature>
<accession>A0A9W6WMY4</accession>
<keyword evidence="3" id="KW-1185">Reference proteome</keyword>
<gene>
    <name evidence="2" type="ORF">Pfra01_000220100</name>
</gene>
<feature type="compositionally biased region" description="Acidic residues" evidence="1">
    <location>
        <begin position="31"/>
        <end position="48"/>
    </location>
</feature>
<evidence type="ECO:0000256" key="1">
    <source>
        <dbReference type="SAM" id="MobiDB-lite"/>
    </source>
</evidence>
<dbReference type="EMBL" id="BSXT01000174">
    <property type="protein sequence ID" value="GMF19844.1"/>
    <property type="molecule type" value="Genomic_DNA"/>
</dbReference>
<feature type="region of interest" description="Disordered" evidence="1">
    <location>
        <begin position="1"/>
        <end position="55"/>
    </location>
</feature>
<feature type="region of interest" description="Disordered" evidence="1">
    <location>
        <begin position="132"/>
        <end position="165"/>
    </location>
</feature>
<evidence type="ECO:0000313" key="3">
    <source>
        <dbReference type="Proteomes" id="UP001165121"/>
    </source>
</evidence>
<sequence length="190" mass="21243">MRLHLDDGGNDDDNNQQEVEVSSSVRVAATGDDDQDYDSSTDEEDEGRGEDAREKIVLIEYRRRGKFMVSPPARATVPPPAVPVPATSIRNSKRKKLMIDDFHGRTDESVEAWLATVPQEVRGNWHSTVVHGRRGNSSTASPLTLKTQRASGSRGLARRSGRMTEHWNSLQRGSEGIMDDVKILDRYKKD</sequence>
<protein>
    <submittedName>
        <fullName evidence="2">Unnamed protein product</fullName>
    </submittedName>
</protein>
<name>A0A9W6WMY4_9STRA</name>
<dbReference type="Proteomes" id="UP001165121">
    <property type="component" value="Unassembled WGS sequence"/>
</dbReference>
<dbReference type="AlphaFoldDB" id="A0A9W6WMY4"/>
<evidence type="ECO:0000313" key="2">
    <source>
        <dbReference type="EMBL" id="GMF19844.1"/>
    </source>
</evidence>